<organism evidence="1 2">
    <name type="scientific">Sandaracinus amylolyticus</name>
    <dbReference type="NCBI Taxonomy" id="927083"/>
    <lineage>
        <taxon>Bacteria</taxon>
        <taxon>Pseudomonadati</taxon>
        <taxon>Myxococcota</taxon>
        <taxon>Polyangia</taxon>
        <taxon>Polyangiales</taxon>
        <taxon>Sandaracinaceae</taxon>
        <taxon>Sandaracinus</taxon>
    </lineage>
</organism>
<gene>
    <name evidence="1" type="ORF">DB32_008250</name>
</gene>
<dbReference type="OrthoDB" id="8736156at2"/>
<evidence type="ECO:0000313" key="1">
    <source>
        <dbReference type="EMBL" id="AKF11101.1"/>
    </source>
</evidence>
<name>A0A0F6YMJ3_9BACT</name>
<dbReference type="PROSITE" id="PS51257">
    <property type="entry name" value="PROKAR_LIPOPROTEIN"/>
    <property type="match status" value="1"/>
</dbReference>
<accession>A0A0F6YMJ3</accession>
<dbReference type="EMBL" id="CP011125">
    <property type="protein sequence ID" value="AKF11101.1"/>
    <property type="molecule type" value="Genomic_DNA"/>
</dbReference>
<evidence type="ECO:0000313" key="2">
    <source>
        <dbReference type="Proteomes" id="UP000034883"/>
    </source>
</evidence>
<dbReference type="AlphaFoldDB" id="A0A0F6YMJ3"/>
<dbReference type="STRING" id="927083.DB32_008250"/>
<reference evidence="1 2" key="1">
    <citation type="submission" date="2015-03" db="EMBL/GenBank/DDBJ databases">
        <title>Genome assembly of Sandaracinus amylolyticus DSM 53668.</title>
        <authorList>
            <person name="Sharma G."/>
            <person name="Subramanian S."/>
        </authorList>
    </citation>
    <scope>NUCLEOTIDE SEQUENCE [LARGE SCALE GENOMIC DNA]</scope>
    <source>
        <strain evidence="1 2">DSM 53668</strain>
    </source>
</reference>
<sequence>MRSLFACSLVVLLVACGEPSRHVVADAGVHDDASAPPITRDVRIADRAVIAWMRTDPSDTWWVEERLAPIPAMRGDRDPGMRAIARAGGDGARIVVWQPAASDVLIDAVMHASGEWTASGIDDEWRPFLARGDRDGLRGRVVLDDPTLADEPGAWLPSANRDALRVGALSAASLRLVVDGDDVVVVLMNDSHAVLAYRVRWRDGDELERVARTLVTPATGMLPALPMGGSYDPFDAMWAQFLVFSASDGEGGTYVTCFTDRARLDAHNAYFDTEHALLRTPEAGTYRPSDVLVVRVDRDGTHAWSRVVGTVDRDDLVFGIAASGERVAVIGRSRREPGHDNTELHVMIAPLSSDGVVGPTITWDAIDSAIAQTAAFDAEGALWVGGTEGWTQNPDGLSLFTDGHPFVVRIAQAEVVRVDGLLPATGGHAELRALAIDEDRVWTAGLENGPLTHTHDADPSRVRSDAWWTYSPRE</sequence>
<dbReference type="Proteomes" id="UP000034883">
    <property type="component" value="Chromosome"/>
</dbReference>
<keyword evidence="2" id="KW-1185">Reference proteome</keyword>
<proteinExistence type="predicted"/>
<protein>
    <submittedName>
        <fullName evidence="1">Uncharacterized protein</fullName>
    </submittedName>
</protein>
<dbReference type="RefSeq" id="WP_053238002.1">
    <property type="nucleotide sequence ID" value="NZ_CP011125.1"/>
</dbReference>
<dbReference type="KEGG" id="samy:DB32_008250"/>